<keyword evidence="2 3" id="KW-0472">Membrane</keyword>
<accession>A0ABR7M7H6</accession>
<dbReference type="Pfam" id="PF01103">
    <property type="entry name" value="Omp85"/>
    <property type="match status" value="1"/>
</dbReference>
<keyword evidence="3" id="KW-1133">Transmembrane helix</keyword>
<evidence type="ECO:0000256" key="2">
    <source>
        <dbReference type="ARBA" id="ARBA00023136"/>
    </source>
</evidence>
<evidence type="ECO:0000313" key="5">
    <source>
        <dbReference type="EMBL" id="MBC6490962.1"/>
    </source>
</evidence>
<evidence type="ECO:0000256" key="1">
    <source>
        <dbReference type="ARBA" id="ARBA00004370"/>
    </source>
</evidence>
<evidence type="ECO:0000313" key="6">
    <source>
        <dbReference type="Proteomes" id="UP000765802"/>
    </source>
</evidence>
<organism evidence="5 6">
    <name type="scientific">Flavihumibacter stibioxidans</name>
    <dbReference type="NCBI Taxonomy" id="1834163"/>
    <lineage>
        <taxon>Bacteria</taxon>
        <taxon>Pseudomonadati</taxon>
        <taxon>Bacteroidota</taxon>
        <taxon>Chitinophagia</taxon>
        <taxon>Chitinophagales</taxon>
        <taxon>Chitinophagaceae</taxon>
        <taxon>Flavihumibacter</taxon>
    </lineage>
</organism>
<keyword evidence="6" id="KW-1185">Reference proteome</keyword>
<feature type="domain" description="Bacterial surface antigen (D15)" evidence="4">
    <location>
        <begin position="327"/>
        <end position="616"/>
    </location>
</feature>
<evidence type="ECO:0000256" key="3">
    <source>
        <dbReference type="SAM" id="Phobius"/>
    </source>
</evidence>
<protein>
    <recommendedName>
        <fullName evidence="4">Bacterial surface antigen (D15) domain-containing protein</fullName>
    </recommendedName>
</protein>
<evidence type="ECO:0000259" key="4">
    <source>
        <dbReference type="Pfam" id="PF01103"/>
    </source>
</evidence>
<sequence length="638" mass="71405">MEIAVMTCFSAERDMKVNAGQGVRIGDAAKLRCRHHKGGFHSAALLLLWLNFVMFFLPGSLYAQHILQIRQAVSDTADIRQLGLTTRFPGRQDCLTYVDQIPQMLAKKGYITASVDSVLTDSASTRIILYAGERFGWGKLTVNGISEKELENAGVVLNREASRPFSASAMEKWQQSILRWMANNGYPFVSVKLDSLVLEPQAAGGQLISGVLQVNKGLAYTLDSFRVVGAARISDRFLHRYLDMPRQSIYRLDGFNDISPRLRELPFLTESKPWELRFGGNGAILDLYLEPKKSSQINVLLGLLPGTNAAGANKLQLTGEANLNLKNSLGNGETIGLNWQQLQVRSPRLNLLYQQPYLFGSAFGISTQFDLFKKDSSFLNLNGQFGLQYAVSARQTGKVFLQLLRTNLLDVDTNLIRQNLRLPSDMDLGLVNLGVDYELFTTNYRRNPRRGWELFSSIAAGTRTIRRNPAILDMKDPAFDFASLYDTVDLKSYQFRLRARVAKFVPIGRQSALQVLASGGWVESPSLYRNELFQLGGYKLMRGFDEESIFASRYLVNTLEYRYLVGMNSYFFGFADLGFTGNKSSMGSSRNGFFGVGLGLAFETTAGFFNLSLAAGKRDDTSFNLRQTKIHLGYVNYF</sequence>
<dbReference type="Gene3D" id="2.40.160.50">
    <property type="entry name" value="membrane protein fhac: a member of the omp85/tpsb transporter family"/>
    <property type="match status" value="1"/>
</dbReference>
<reference evidence="5 6" key="1">
    <citation type="submission" date="2016-07" db="EMBL/GenBank/DDBJ databases">
        <title>Genome analysis of Flavihumibacter stibioxidans YS-17.</title>
        <authorList>
            <person name="Shi K."/>
            <person name="Han Y."/>
            <person name="Wang G."/>
        </authorList>
    </citation>
    <scope>NUCLEOTIDE SEQUENCE [LARGE SCALE GENOMIC DNA]</scope>
    <source>
        <strain evidence="5 6">YS-17</strain>
    </source>
</reference>
<comment type="subcellular location">
    <subcellularLocation>
        <location evidence="1">Membrane</location>
    </subcellularLocation>
</comment>
<dbReference type="Proteomes" id="UP000765802">
    <property type="component" value="Unassembled WGS sequence"/>
</dbReference>
<feature type="transmembrane region" description="Helical" evidence="3">
    <location>
        <begin position="40"/>
        <end position="63"/>
    </location>
</feature>
<dbReference type="EMBL" id="MBUA01000012">
    <property type="protein sequence ID" value="MBC6490962.1"/>
    <property type="molecule type" value="Genomic_DNA"/>
</dbReference>
<name>A0ABR7M7H6_9BACT</name>
<dbReference type="InterPro" id="IPR000184">
    <property type="entry name" value="Bac_surfAg_D15"/>
</dbReference>
<comment type="caution">
    <text evidence="5">The sequence shown here is derived from an EMBL/GenBank/DDBJ whole genome shotgun (WGS) entry which is preliminary data.</text>
</comment>
<proteinExistence type="predicted"/>
<gene>
    <name evidence="5" type="ORF">BC349_07960</name>
</gene>
<keyword evidence="3" id="KW-0812">Transmembrane</keyword>